<evidence type="ECO:0000256" key="1">
    <source>
        <dbReference type="ARBA" id="ARBA00022801"/>
    </source>
</evidence>
<dbReference type="InterPro" id="IPR029058">
    <property type="entry name" value="AB_hydrolase_fold"/>
</dbReference>
<keyword evidence="1" id="KW-0378">Hydrolase</keyword>
<dbReference type="Pfam" id="PF03959">
    <property type="entry name" value="FSH1"/>
    <property type="match status" value="1"/>
</dbReference>
<sequence length="293" mass="32444">MMLRMRILALHGVGCSANILRAQLSRFIRAVDDYYDLVFIDGFFDSPRGPYIDKNHPGPFYSFTKEYSPCSIQEAHRRLRDVITEQGPFDGILGFSQGGSIALSYLYQQQCDGFEPDFKFAVFLSSVIPFSADPRTHEKAVKHLCCKQGFYPESQPQEEDQSAVAAPAEAMEEVLSRIFAASRSVGATPAGYDNQLFFRPGADPSDVPRVLHPRLLAAEDDLLALPTVHAHGRRDSVGMKEMAEAARACCDPGLSKFLVHSGGHCPPQRPGDVTALVQAVHWAVRHHFETAHL</sequence>
<dbReference type="PANTHER" id="PTHR48070">
    <property type="entry name" value="ESTERASE OVCA2"/>
    <property type="match status" value="1"/>
</dbReference>
<dbReference type="PANTHER" id="PTHR48070:SF4">
    <property type="entry name" value="ESTERASE ALNB"/>
    <property type="match status" value="1"/>
</dbReference>
<accession>A0ABQ8NPS9</accession>
<evidence type="ECO:0000313" key="4">
    <source>
        <dbReference type="Proteomes" id="UP001059893"/>
    </source>
</evidence>
<dbReference type="SUPFAM" id="SSF53474">
    <property type="entry name" value="alpha/beta-Hydrolases"/>
    <property type="match status" value="1"/>
</dbReference>
<dbReference type="Proteomes" id="UP001059893">
    <property type="component" value="Unassembled WGS sequence"/>
</dbReference>
<keyword evidence="4" id="KW-1185">Reference proteome</keyword>
<reference evidence="3" key="1">
    <citation type="submission" date="2021-01" db="EMBL/GenBank/DDBJ databases">
        <title>Deciphering the adaptive evolutionary patterns associated with biogeogrpahic diversity in the finger millet blast pathogen Magnaporthe oryzae in Eastern Africa.</title>
        <authorList>
            <person name="Onyema G."/>
            <person name="Shittu T.A."/>
            <person name="Dodsworth S."/>
            <person name="Devilliers S."/>
            <person name="Muthumeenakshi S."/>
            <person name="Sreenivasaprasad S."/>
        </authorList>
    </citation>
    <scope>NUCLEOTIDE SEQUENCE</scope>
    <source>
        <strain evidence="3">D15/s37</strain>
    </source>
</reference>
<feature type="domain" description="Serine hydrolase" evidence="2">
    <location>
        <begin position="4"/>
        <end position="269"/>
    </location>
</feature>
<comment type="caution">
    <text evidence="3">The sequence shown here is derived from an EMBL/GenBank/DDBJ whole genome shotgun (WGS) entry which is preliminary data.</text>
</comment>
<dbReference type="Gene3D" id="3.40.50.1820">
    <property type="entry name" value="alpha/beta hydrolase"/>
    <property type="match status" value="1"/>
</dbReference>
<protein>
    <recommendedName>
        <fullName evidence="2">Serine hydrolase domain-containing protein</fullName>
    </recommendedName>
</protein>
<dbReference type="EMBL" id="JABSND010000057">
    <property type="protein sequence ID" value="KAI6300140.1"/>
    <property type="molecule type" value="Genomic_DNA"/>
</dbReference>
<organism evidence="3 4">
    <name type="scientific">Pyricularia grisea</name>
    <name type="common">Crabgrass-specific blast fungus</name>
    <name type="synonym">Magnaporthe grisea</name>
    <dbReference type="NCBI Taxonomy" id="148305"/>
    <lineage>
        <taxon>Eukaryota</taxon>
        <taxon>Fungi</taxon>
        <taxon>Dikarya</taxon>
        <taxon>Ascomycota</taxon>
        <taxon>Pezizomycotina</taxon>
        <taxon>Sordariomycetes</taxon>
        <taxon>Sordariomycetidae</taxon>
        <taxon>Magnaporthales</taxon>
        <taxon>Pyriculariaceae</taxon>
        <taxon>Pyricularia</taxon>
    </lineage>
</organism>
<gene>
    <name evidence="3" type="ORF">MCOR33_004124</name>
</gene>
<dbReference type="InterPro" id="IPR005645">
    <property type="entry name" value="FSH-like_dom"/>
</dbReference>
<name>A0ABQ8NPS9_PYRGI</name>
<proteinExistence type="predicted"/>
<dbReference type="InterPro" id="IPR050593">
    <property type="entry name" value="LovG"/>
</dbReference>
<evidence type="ECO:0000259" key="2">
    <source>
        <dbReference type="Pfam" id="PF03959"/>
    </source>
</evidence>
<evidence type="ECO:0000313" key="3">
    <source>
        <dbReference type="EMBL" id="KAI6300140.1"/>
    </source>
</evidence>